<reference evidence="2" key="1">
    <citation type="journal article" date="2019" name="Int. J. Syst. Evol. Microbiol.">
        <title>The Global Catalogue of Microorganisms (GCM) 10K type strain sequencing project: providing services to taxonomists for standard genome sequencing and annotation.</title>
        <authorList>
            <consortium name="The Broad Institute Genomics Platform"/>
            <consortium name="The Broad Institute Genome Sequencing Center for Infectious Disease"/>
            <person name="Wu L."/>
            <person name="Ma J."/>
        </authorList>
    </citation>
    <scope>NUCLEOTIDE SEQUENCE [LARGE SCALE GENOMIC DNA]</scope>
    <source>
        <strain evidence="2">KCTC 32041</strain>
    </source>
</reference>
<evidence type="ECO:0008006" key="3">
    <source>
        <dbReference type="Google" id="ProtNLM"/>
    </source>
</evidence>
<dbReference type="EMBL" id="BMYW01000010">
    <property type="protein sequence ID" value="GGX97521.1"/>
    <property type="molecule type" value="Genomic_DNA"/>
</dbReference>
<accession>A0ABQ2YX82</accession>
<dbReference type="RefSeq" id="WP_189374941.1">
    <property type="nucleotide sequence ID" value="NZ_BMYW01000010.1"/>
</dbReference>
<name>A0ABQ2YX82_9NEIS</name>
<evidence type="ECO:0000313" key="1">
    <source>
        <dbReference type="EMBL" id="GGX97521.1"/>
    </source>
</evidence>
<evidence type="ECO:0000313" key="2">
    <source>
        <dbReference type="Proteomes" id="UP000600877"/>
    </source>
</evidence>
<dbReference type="Proteomes" id="UP000600877">
    <property type="component" value="Unassembled WGS sequence"/>
</dbReference>
<organism evidence="1 2">
    <name type="scientific">Vogesella alkaliphila</name>
    <dbReference type="NCBI Taxonomy" id="1193621"/>
    <lineage>
        <taxon>Bacteria</taxon>
        <taxon>Pseudomonadati</taxon>
        <taxon>Pseudomonadota</taxon>
        <taxon>Betaproteobacteria</taxon>
        <taxon>Neisseriales</taxon>
        <taxon>Chromobacteriaceae</taxon>
        <taxon>Vogesella</taxon>
    </lineage>
</organism>
<protein>
    <recommendedName>
        <fullName evidence="3">Flagellar protein FliT</fullName>
    </recommendedName>
</protein>
<keyword evidence="2" id="KW-1185">Reference proteome</keyword>
<sequence length="106" mass="11331">MAQPELAEDWCAWLSLAKTLSAAVEAQDWERAVELAEQLVAAQATLSPLSALPAAAHDEVLAELLGAQRLLQALTQQVAASKGQLQPELALLKTRQNLLSAYKSSP</sequence>
<comment type="caution">
    <text evidence="1">The sequence shown here is derived from an EMBL/GenBank/DDBJ whole genome shotgun (WGS) entry which is preliminary data.</text>
</comment>
<proteinExistence type="predicted"/>
<gene>
    <name evidence="1" type="ORF">GCM10011290_26850</name>
</gene>